<name>A0A370TSX7_9HELO</name>
<accession>A0A370TSX7</accession>
<dbReference type="SUPFAM" id="SSF52540">
    <property type="entry name" value="P-loop containing nucleoside triphosphate hydrolases"/>
    <property type="match status" value="1"/>
</dbReference>
<organism evidence="2 3">
    <name type="scientific">Venustampulla echinocandica</name>
    <dbReference type="NCBI Taxonomy" id="2656787"/>
    <lineage>
        <taxon>Eukaryota</taxon>
        <taxon>Fungi</taxon>
        <taxon>Dikarya</taxon>
        <taxon>Ascomycota</taxon>
        <taxon>Pezizomycotina</taxon>
        <taxon>Leotiomycetes</taxon>
        <taxon>Helotiales</taxon>
        <taxon>Pleuroascaceae</taxon>
        <taxon>Venustampulla</taxon>
    </lineage>
</organism>
<gene>
    <name evidence="2" type="ORF">BP5553_02967</name>
</gene>
<dbReference type="AlphaFoldDB" id="A0A370TSX7"/>
<dbReference type="PANTHER" id="PTHR36978">
    <property type="entry name" value="P-LOOP CONTAINING NUCLEOTIDE TRIPHOSPHATE HYDROLASE"/>
    <property type="match status" value="1"/>
</dbReference>
<protein>
    <recommendedName>
        <fullName evidence="4">P-loop containing nucleoside triphosphate hydrolase</fullName>
    </recommendedName>
</protein>
<keyword evidence="3" id="KW-1185">Reference proteome</keyword>
<dbReference type="Pfam" id="PF17784">
    <property type="entry name" value="Sulfotransfer_4"/>
    <property type="match status" value="1"/>
</dbReference>
<dbReference type="EMBL" id="NPIC01000002">
    <property type="protein sequence ID" value="RDL38627.1"/>
    <property type="molecule type" value="Genomic_DNA"/>
</dbReference>
<dbReference type="GeneID" id="43595816"/>
<evidence type="ECO:0000313" key="3">
    <source>
        <dbReference type="Proteomes" id="UP000254866"/>
    </source>
</evidence>
<keyword evidence="1" id="KW-0812">Transmembrane</keyword>
<dbReference type="InterPro" id="IPR040632">
    <property type="entry name" value="Sulfotransfer_4"/>
</dbReference>
<reference evidence="2 3" key="1">
    <citation type="journal article" date="2018" name="IMA Fungus">
        <title>IMA Genome-F 9: Draft genome sequence of Annulohypoxylon stygium, Aspergillus mulundensis, Berkeleyomyces basicola (syn. Thielaviopsis basicola), Ceratocystis smalleyi, two Cercospora beticola strains, Coleophoma cylindrospora, Fusarium fracticaudum, Phialophora cf. hyalina, and Morchella septimelata.</title>
        <authorList>
            <person name="Wingfield B.D."/>
            <person name="Bills G.F."/>
            <person name="Dong Y."/>
            <person name="Huang W."/>
            <person name="Nel W.J."/>
            <person name="Swalarsk-Parry B.S."/>
            <person name="Vaghefi N."/>
            <person name="Wilken P.M."/>
            <person name="An Z."/>
            <person name="de Beer Z.W."/>
            <person name="De Vos L."/>
            <person name="Chen L."/>
            <person name="Duong T.A."/>
            <person name="Gao Y."/>
            <person name="Hammerbacher A."/>
            <person name="Kikkert J.R."/>
            <person name="Li Y."/>
            <person name="Li H."/>
            <person name="Li K."/>
            <person name="Li Q."/>
            <person name="Liu X."/>
            <person name="Ma X."/>
            <person name="Naidoo K."/>
            <person name="Pethybridge S.J."/>
            <person name="Sun J."/>
            <person name="Steenkamp E.T."/>
            <person name="van der Nest M.A."/>
            <person name="van Wyk S."/>
            <person name="Wingfield M.J."/>
            <person name="Xiong C."/>
            <person name="Yue Q."/>
            <person name="Zhang X."/>
        </authorList>
    </citation>
    <scope>NUCLEOTIDE SEQUENCE [LARGE SCALE GENOMIC DNA]</scope>
    <source>
        <strain evidence="2 3">BP 5553</strain>
    </source>
</reference>
<keyword evidence="1" id="KW-1133">Transmembrane helix</keyword>
<dbReference type="RefSeq" id="XP_031871283.1">
    <property type="nucleotide sequence ID" value="XM_032011590.1"/>
</dbReference>
<dbReference type="Proteomes" id="UP000254866">
    <property type="component" value="Unassembled WGS sequence"/>
</dbReference>
<evidence type="ECO:0000256" key="1">
    <source>
        <dbReference type="SAM" id="Phobius"/>
    </source>
</evidence>
<comment type="caution">
    <text evidence="2">The sequence shown here is derived from an EMBL/GenBank/DDBJ whole genome shotgun (WGS) entry which is preliminary data.</text>
</comment>
<evidence type="ECO:0000313" key="2">
    <source>
        <dbReference type="EMBL" id="RDL38627.1"/>
    </source>
</evidence>
<evidence type="ECO:0008006" key="4">
    <source>
        <dbReference type="Google" id="ProtNLM"/>
    </source>
</evidence>
<keyword evidence="1" id="KW-0472">Membrane</keyword>
<feature type="transmembrane region" description="Helical" evidence="1">
    <location>
        <begin position="217"/>
        <end position="238"/>
    </location>
</feature>
<proteinExistence type="predicted"/>
<dbReference type="PANTHER" id="PTHR36978:SF4">
    <property type="entry name" value="P-LOOP CONTAINING NUCLEOSIDE TRIPHOSPHATE HYDROLASE PROTEIN"/>
    <property type="match status" value="1"/>
</dbReference>
<sequence length="257" mass="29332">MKVIVAGLPRTATTSIKAALEHLGYGPCYHHIEPLNQYDRIKLSSEIIACKDKIQRQKMLQKLFHGFEVALEHPAGPCLDDLLEIYPDAKVILSTRKNASVWLESFLGMGPDLRSPLFRFTTYWLPGVWTTSNLHEAWLRQCNERWGIPKPCTELYHAHNGWVRTIVPEDRLLEFQPAMGWNPLCKFLKKDRSSITGPFPRLNPRQYLKGLKDMAQIVGGLIWFALFVVLAILMGLSFNVPFDARKALGYVSETKVL</sequence>
<dbReference type="OrthoDB" id="408152at2759"/>
<dbReference type="InterPro" id="IPR027417">
    <property type="entry name" value="P-loop_NTPase"/>
</dbReference>
<dbReference type="Gene3D" id="3.40.50.300">
    <property type="entry name" value="P-loop containing nucleotide triphosphate hydrolases"/>
    <property type="match status" value="1"/>
</dbReference>